<evidence type="ECO:0000256" key="2">
    <source>
        <dbReference type="ARBA" id="ARBA00022801"/>
    </source>
</evidence>
<comment type="similarity">
    <text evidence="1">Belongs to the 4-hydroxybenzoyl-CoA thioesterase family.</text>
</comment>
<accession>A0ABW4QMH8</accession>
<name>A0ABW4QMH8_9BACL</name>
<keyword evidence="4" id="KW-1185">Reference proteome</keyword>
<dbReference type="InterPro" id="IPR050563">
    <property type="entry name" value="4-hydroxybenzoyl-CoA_TE"/>
</dbReference>
<dbReference type="CDD" id="cd00586">
    <property type="entry name" value="4HBT"/>
    <property type="match status" value="1"/>
</dbReference>
<dbReference type="SUPFAM" id="SSF54637">
    <property type="entry name" value="Thioesterase/thiol ester dehydrase-isomerase"/>
    <property type="match status" value="1"/>
</dbReference>
<dbReference type="PIRSF" id="PIRSF003230">
    <property type="entry name" value="YbgC"/>
    <property type="match status" value="1"/>
</dbReference>
<sequence length="134" mass="15118">MAHEITVKVRFSETDALGHVSNISYFIYLEEARIEFFKELGLEMAIDKWSVIMISANCTFLKQAYFDQKLKVASFVTKIGNSSFMIGHRITDAASGELIAEGSAGAVYFDFKAQKSERLPEGIRAKLEQHMEEV</sequence>
<gene>
    <name evidence="3" type="ORF">ACFSDB_16475</name>
</gene>
<evidence type="ECO:0000313" key="4">
    <source>
        <dbReference type="Proteomes" id="UP001597273"/>
    </source>
</evidence>
<dbReference type="Gene3D" id="3.10.129.10">
    <property type="entry name" value="Hotdog Thioesterase"/>
    <property type="match status" value="1"/>
</dbReference>
<evidence type="ECO:0000313" key="3">
    <source>
        <dbReference type="EMBL" id="MFD1864500.1"/>
    </source>
</evidence>
<dbReference type="InterPro" id="IPR006684">
    <property type="entry name" value="YbgC/YbaW"/>
</dbReference>
<proteinExistence type="inferred from homology"/>
<dbReference type="PANTHER" id="PTHR31793:SF27">
    <property type="entry name" value="NOVEL THIOESTERASE SUPERFAMILY DOMAIN AND SAPOSIN A-TYPE DOMAIN CONTAINING PROTEIN (0610012H03RIK)"/>
    <property type="match status" value="1"/>
</dbReference>
<keyword evidence="2 3" id="KW-0378">Hydrolase</keyword>
<dbReference type="RefSeq" id="WP_204892729.1">
    <property type="nucleotide sequence ID" value="NZ_JBHUFW010000012.1"/>
</dbReference>
<dbReference type="Proteomes" id="UP001597273">
    <property type="component" value="Unassembled WGS sequence"/>
</dbReference>
<dbReference type="Pfam" id="PF13279">
    <property type="entry name" value="4HBT_2"/>
    <property type="match status" value="1"/>
</dbReference>
<evidence type="ECO:0000256" key="1">
    <source>
        <dbReference type="ARBA" id="ARBA00005953"/>
    </source>
</evidence>
<dbReference type="EC" id="3.1.2.-" evidence="3"/>
<dbReference type="InterPro" id="IPR029069">
    <property type="entry name" value="HotDog_dom_sf"/>
</dbReference>
<organism evidence="3 4">
    <name type="scientific">Planococcus chinensis</name>
    <dbReference type="NCBI Taxonomy" id="272917"/>
    <lineage>
        <taxon>Bacteria</taxon>
        <taxon>Bacillati</taxon>
        <taxon>Bacillota</taxon>
        <taxon>Bacilli</taxon>
        <taxon>Bacillales</taxon>
        <taxon>Caryophanaceae</taxon>
        <taxon>Planococcus</taxon>
    </lineage>
</organism>
<comment type="caution">
    <text evidence="3">The sequence shown here is derived from an EMBL/GenBank/DDBJ whole genome shotgun (WGS) entry which is preliminary data.</text>
</comment>
<reference evidence="4" key="1">
    <citation type="journal article" date="2019" name="Int. J. Syst. Evol. Microbiol.">
        <title>The Global Catalogue of Microorganisms (GCM) 10K type strain sequencing project: providing services to taxonomists for standard genome sequencing and annotation.</title>
        <authorList>
            <consortium name="The Broad Institute Genomics Platform"/>
            <consortium name="The Broad Institute Genome Sequencing Center for Infectious Disease"/>
            <person name="Wu L."/>
            <person name="Ma J."/>
        </authorList>
    </citation>
    <scope>NUCLEOTIDE SEQUENCE [LARGE SCALE GENOMIC DNA]</scope>
    <source>
        <strain evidence="4">CGMCC 1.15475</strain>
    </source>
</reference>
<dbReference type="PANTHER" id="PTHR31793">
    <property type="entry name" value="4-HYDROXYBENZOYL-COA THIOESTERASE FAMILY MEMBER"/>
    <property type="match status" value="1"/>
</dbReference>
<dbReference type="EMBL" id="JBHUFW010000012">
    <property type="protein sequence ID" value="MFD1864500.1"/>
    <property type="molecule type" value="Genomic_DNA"/>
</dbReference>
<dbReference type="GO" id="GO:0016787">
    <property type="term" value="F:hydrolase activity"/>
    <property type="evidence" value="ECO:0007669"/>
    <property type="project" value="UniProtKB-KW"/>
</dbReference>
<protein>
    <submittedName>
        <fullName evidence="3">Acyl-CoA thioesterase</fullName>
        <ecNumber evidence="3">3.1.2.-</ecNumber>
    </submittedName>
</protein>